<evidence type="ECO:0000313" key="1">
    <source>
        <dbReference type="EMBL" id="KKL51323.1"/>
    </source>
</evidence>
<comment type="caution">
    <text evidence="1">The sequence shown here is derived from an EMBL/GenBank/DDBJ whole genome shotgun (WGS) entry which is preliminary data.</text>
</comment>
<reference evidence="1" key="1">
    <citation type="journal article" date="2015" name="Nature">
        <title>Complex archaea that bridge the gap between prokaryotes and eukaryotes.</title>
        <authorList>
            <person name="Spang A."/>
            <person name="Saw J.H."/>
            <person name="Jorgensen S.L."/>
            <person name="Zaremba-Niedzwiedzka K."/>
            <person name="Martijn J."/>
            <person name="Lind A.E."/>
            <person name="van Eijk R."/>
            <person name="Schleper C."/>
            <person name="Guy L."/>
            <person name="Ettema T.J."/>
        </authorList>
    </citation>
    <scope>NUCLEOTIDE SEQUENCE</scope>
</reference>
<sequence>MNVYVNHGRWVVDCPTEYCGGASIAETVFVCDNCKRVTKVVWPDNRTDIDRVLNVRPVPQTRNWIPGETVDDLERENVSYGL</sequence>
<name>A0A0F9CPQ4_9ZZZZ</name>
<organism evidence="1">
    <name type="scientific">marine sediment metagenome</name>
    <dbReference type="NCBI Taxonomy" id="412755"/>
    <lineage>
        <taxon>unclassified sequences</taxon>
        <taxon>metagenomes</taxon>
        <taxon>ecological metagenomes</taxon>
    </lineage>
</organism>
<accession>A0A0F9CPQ4</accession>
<gene>
    <name evidence="1" type="ORF">LCGC14_2296620</name>
</gene>
<dbReference type="AlphaFoldDB" id="A0A0F9CPQ4"/>
<dbReference type="EMBL" id="LAZR01032292">
    <property type="protein sequence ID" value="KKL51323.1"/>
    <property type="molecule type" value="Genomic_DNA"/>
</dbReference>
<protein>
    <submittedName>
        <fullName evidence="1">Uncharacterized protein</fullName>
    </submittedName>
</protein>
<proteinExistence type="predicted"/>
<feature type="non-terminal residue" evidence="1">
    <location>
        <position position="82"/>
    </location>
</feature>